<keyword evidence="6" id="KW-1185">Reference proteome</keyword>
<dbReference type="GO" id="GO:0008080">
    <property type="term" value="F:N-acetyltransferase activity"/>
    <property type="evidence" value="ECO:0007669"/>
    <property type="project" value="InterPro"/>
</dbReference>
<dbReference type="SUPFAM" id="SSF55729">
    <property type="entry name" value="Acyl-CoA N-acyltransferases (Nat)"/>
    <property type="match status" value="1"/>
</dbReference>
<dbReference type="EMBL" id="JAACLJ010000003">
    <property type="protein sequence ID" value="KAF4589636.1"/>
    <property type="molecule type" value="Genomic_DNA"/>
</dbReference>
<comment type="similarity">
    <text evidence="1">Belongs to the acetyltransferase family. GNAT subfamily.</text>
</comment>
<gene>
    <name evidence="5" type="ORF">GQ602_003525</name>
</gene>
<protein>
    <submittedName>
        <fullName evidence="5">Putative METHIONYL-TRNA SYNTHETASE, mitochondrial</fullName>
    </submittedName>
</protein>
<reference evidence="5 6" key="1">
    <citation type="journal article" date="2020" name="G3 (Bethesda)">
        <title>Genetic Underpinnings of Host Manipulation by Ophiocordyceps as Revealed by Comparative Transcriptomics.</title>
        <authorList>
            <person name="Will I."/>
            <person name="Das B."/>
            <person name="Trinh T."/>
            <person name="Brachmann A."/>
            <person name="Ohm R.A."/>
            <person name="de Bekker C."/>
        </authorList>
    </citation>
    <scope>NUCLEOTIDE SEQUENCE [LARGE SCALE GENOMIC DNA]</scope>
    <source>
        <strain evidence="5 6">EC05</strain>
    </source>
</reference>
<accession>A0A8H4VEI1</accession>
<dbReference type="Pfam" id="PF13302">
    <property type="entry name" value="Acetyltransf_3"/>
    <property type="match status" value="1"/>
</dbReference>
<evidence type="ECO:0000313" key="5">
    <source>
        <dbReference type="EMBL" id="KAF4589636.1"/>
    </source>
</evidence>
<keyword evidence="5" id="KW-0436">Ligase</keyword>
<evidence type="ECO:0000259" key="4">
    <source>
        <dbReference type="PROSITE" id="PS51186"/>
    </source>
</evidence>
<dbReference type="OrthoDB" id="5043642at2759"/>
<dbReference type="AlphaFoldDB" id="A0A8H4VEI1"/>
<dbReference type="Gene3D" id="3.40.630.30">
    <property type="match status" value="1"/>
</dbReference>
<dbReference type="InterPro" id="IPR016181">
    <property type="entry name" value="Acyl_CoA_acyltransferase"/>
</dbReference>
<keyword evidence="3" id="KW-0012">Acyltransferase</keyword>
<evidence type="ECO:0000313" key="6">
    <source>
        <dbReference type="Proteomes" id="UP000562929"/>
    </source>
</evidence>
<evidence type="ECO:0000256" key="2">
    <source>
        <dbReference type="ARBA" id="ARBA00022679"/>
    </source>
</evidence>
<name>A0A8H4VEI1_9HYPO</name>
<evidence type="ECO:0000256" key="1">
    <source>
        <dbReference type="ARBA" id="ARBA00009342"/>
    </source>
</evidence>
<evidence type="ECO:0000256" key="3">
    <source>
        <dbReference type="ARBA" id="ARBA00023315"/>
    </source>
</evidence>
<keyword evidence="5" id="KW-0030">Aminoacyl-tRNA synthetase</keyword>
<comment type="caution">
    <text evidence="5">The sequence shown here is derived from an EMBL/GenBank/DDBJ whole genome shotgun (WGS) entry which is preliminary data.</text>
</comment>
<proteinExistence type="inferred from homology"/>
<dbReference type="PANTHER" id="PTHR13256:SF16">
    <property type="entry name" value="ALPHA_BETA-TUBULIN-N-ACETYLTRANSFERASE 9"/>
    <property type="match status" value="1"/>
</dbReference>
<dbReference type="Proteomes" id="UP000562929">
    <property type="component" value="Unassembled WGS sequence"/>
</dbReference>
<organism evidence="5 6">
    <name type="scientific">Ophiocordyceps camponoti-floridani</name>
    <dbReference type="NCBI Taxonomy" id="2030778"/>
    <lineage>
        <taxon>Eukaryota</taxon>
        <taxon>Fungi</taxon>
        <taxon>Dikarya</taxon>
        <taxon>Ascomycota</taxon>
        <taxon>Pezizomycotina</taxon>
        <taxon>Sordariomycetes</taxon>
        <taxon>Hypocreomycetidae</taxon>
        <taxon>Hypocreales</taxon>
        <taxon>Ophiocordycipitaceae</taxon>
        <taxon>Ophiocordyceps</taxon>
    </lineage>
</organism>
<dbReference type="PROSITE" id="PS51186">
    <property type="entry name" value="GNAT"/>
    <property type="match status" value="1"/>
</dbReference>
<dbReference type="PANTHER" id="PTHR13256">
    <property type="entry name" value="N-ACETYLTRANSFERASE 9"/>
    <property type="match status" value="1"/>
</dbReference>
<keyword evidence="2" id="KW-0808">Transferase</keyword>
<dbReference type="InterPro" id="IPR039135">
    <property type="entry name" value="NAT9-like"/>
</dbReference>
<sequence length="231" mass="25545">MKLNENTSTSSPSTEMNRANSIAISTPNVLLIPYQAHHVPTYHTWMQDPRILAATASEPLTLQQEYENQISWRCASDKLTFIICEADGELRGDVNLFLQAESVDFFSGGEEDVITVEVDVMIAAEGHRRKGLGRAAVQTVLTYLLRHQDDLLNEYLHDDNGGNTRRIAGLKAKIGDDNVGSKALFYALGFRRAAGPDYFGEVTFVMGWAELREVVEGWLGEGGGYCEGKLS</sequence>
<dbReference type="InterPro" id="IPR000182">
    <property type="entry name" value="GNAT_dom"/>
</dbReference>
<dbReference type="GO" id="GO:0004812">
    <property type="term" value="F:aminoacyl-tRNA ligase activity"/>
    <property type="evidence" value="ECO:0007669"/>
    <property type="project" value="UniProtKB-KW"/>
</dbReference>
<feature type="domain" description="N-acetyltransferase" evidence="4">
    <location>
        <begin position="29"/>
        <end position="211"/>
    </location>
</feature>